<gene>
    <name evidence="5" type="ORF">HXK00_07370</name>
</gene>
<dbReference type="FunFam" id="3.10.580.10:FF:000002">
    <property type="entry name" value="Magnesium/cobalt efflux protein CorC"/>
    <property type="match status" value="1"/>
</dbReference>
<dbReference type="PANTHER" id="PTHR22777:SF17">
    <property type="entry name" value="UPF0053 PROTEIN SLL0260"/>
    <property type="match status" value="1"/>
</dbReference>
<dbReference type="InterPro" id="IPR044751">
    <property type="entry name" value="Ion_transp-like_CBS"/>
</dbReference>
<dbReference type="InterPro" id="IPR016169">
    <property type="entry name" value="FAD-bd_PCMH_sub2"/>
</dbReference>
<dbReference type="SUPFAM" id="SSF54631">
    <property type="entry name" value="CBS-domain pair"/>
    <property type="match status" value="1"/>
</dbReference>
<reference evidence="5" key="1">
    <citation type="submission" date="2020-04" db="EMBL/GenBank/DDBJ databases">
        <title>Deep metagenomics examines the oral microbiome during advanced dental caries in children, revealing novel taxa and co-occurrences with host molecules.</title>
        <authorList>
            <person name="Baker J.L."/>
            <person name="Morton J.T."/>
            <person name="Dinis M."/>
            <person name="Alvarez R."/>
            <person name="Tran N.C."/>
            <person name="Knight R."/>
            <person name="Edlund A."/>
        </authorList>
    </citation>
    <scope>NUCLEOTIDE SEQUENCE</scope>
    <source>
        <strain evidence="5">JCVI_23_bin.16</strain>
    </source>
</reference>
<proteinExistence type="predicted"/>
<dbReference type="PROSITE" id="PS51371">
    <property type="entry name" value="CBS"/>
    <property type="match status" value="2"/>
</dbReference>
<keyword evidence="1" id="KW-0677">Repeat</keyword>
<dbReference type="InterPro" id="IPR046342">
    <property type="entry name" value="CBS_dom_sf"/>
</dbReference>
<evidence type="ECO:0000313" key="5">
    <source>
        <dbReference type="EMBL" id="MBF0935440.1"/>
    </source>
</evidence>
<dbReference type="InterPro" id="IPR036318">
    <property type="entry name" value="FAD-bd_PCMH-like_sf"/>
</dbReference>
<sequence length="254" mass="29137">MQGVLSLDSKLAREVMVPRTDTQMIDIEDPLEENINALLDSPFSRIPLYEGDKDNVIGVIHVKNLLRASREHGFDNLDLREIANEPMFVPDTIYTDDLLLEFRREQTHLAILKDEYGGVEGIVTLEDLIEEIVGEIEDESDINSESLQAIDETHWEIDGGMTLDKFNATFNESVRSEDVETIAGLMIQIIGYVPDDDERLSVRVNDYVLTTTQIENGRIRWVLLTLDAERTMTTDFDYQDFEEEEFGDEENEEN</sequence>
<comment type="caution">
    <text evidence="5">The sequence shown here is derived from an EMBL/GenBank/DDBJ whole genome shotgun (WGS) entry which is preliminary data.</text>
</comment>
<dbReference type="Gene3D" id="3.30.465.10">
    <property type="match status" value="1"/>
</dbReference>
<dbReference type="Proteomes" id="UP000757900">
    <property type="component" value="Unassembled WGS sequence"/>
</dbReference>
<feature type="domain" description="CBS" evidence="4">
    <location>
        <begin position="16"/>
        <end position="79"/>
    </location>
</feature>
<dbReference type="Gene3D" id="3.10.580.10">
    <property type="entry name" value="CBS-domain"/>
    <property type="match status" value="1"/>
</dbReference>
<evidence type="ECO:0000256" key="2">
    <source>
        <dbReference type="ARBA" id="ARBA00023122"/>
    </source>
</evidence>
<dbReference type="InterPro" id="IPR000644">
    <property type="entry name" value="CBS_dom"/>
</dbReference>
<evidence type="ECO:0000313" key="6">
    <source>
        <dbReference type="Proteomes" id="UP000757900"/>
    </source>
</evidence>
<accession>A0A929MSI2</accession>
<evidence type="ECO:0000259" key="4">
    <source>
        <dbReference type="PROSITE" id="PS51371"/>
    </source>
</evidence>
<organism evidence="5 6">
    <name type="scientific">Abiotrophia defectiva</name>
    <name type="common">Streptococcus defectivus</name>
    <dbReference type="NCBI Taxonomy" id="46125"/>
    <lineage>
        <taxon>Bacteria</taxon>
        <taxon>Bacillati</taxon>
        <taxon>Bacillota</taxon>
        <taxon>Bacilli</taxon>
        <taxon>Lactobacillales</taxon>
        <taxon>Aerococcaceae</taxon>
        <taxon>Abiotrophia</taxon>
    </lineage>
</organism>
<dbReference type="EMBL" id="JABZFV010000234">
    <property type="protein sequence ID" value="MBF0935440.1"/>
    <property type="molecule type" value="Genomic_DNA"/>
</dbReference>
<dbReference type="PANTHER" id="PTHR22777">
    <property type="entry name" value="HEMOLYSIN-RELATED"/>
    <property type="match status" value="1"/>
</dbReference>
<dbReference type="SMART" id="SM01091">
    <property type="entry name" value="CorC_HlyC"/>
    <property type="match status" value="1"/>
</dbReference>
<feature type="non-terminal residue" evidence="5">
    <location>
        <position position="1"/>
    </location>
</feature>
<dbReference type="GO" id="GO:0005886">
    <property type="term" value="C:plasma membrane"/>
    <property type="evidence" value="ECO:0007669"/>
    <property type="project" value="TreeGrafter"/>
</dbReference>
<evidence type="ECO:0000256" key="3">
    <source>
        <dbReference type="PROSITE-ProRule" id="PRU00703"/>
    </source>
</evidence>
<dbReference type="Pfam" id="PF03471">
    <property type="entry name" value="CorC_HlyC"/>
    <property type="match status" value="1"/>
</dbReference>
<dbReference type="CDD" id="cd04590">
    <property type="entry name" value="CBS_pair_CorC_HlyC_assoc"/>
    <property type="match status" value="1"/>
</dbReference>
<dbReference type="Pfam" id="PF00571">
    <property type="entry name" value="CBS"/>
    <property type="match status" value="2"/>
</dbReference>
<dbReference type="AlphaFoldDB" id="A0A929MSI2"/>
<name>A0A929MSI2_ABIDE</name>
<dbReference type="GO" id="GO:0050660">
    <property type="term" value="F:flavin adenine dinucleotide binding"/>
    <property type="evidence" value="ECO:0007669"/>
    <property type="project" value="InterPro"/>
</dbReference>
<feature type="domain" description="CBS" evidence="4">
    <location>
        <begin position="82"/>
        <end position="139"/>
    </location>
</feature>
<evidence type="ECO:0000256" key="1">
    <source>
        <dbReference type="ARBA" id="ARBA00022737"/>
    </source>
</evidence>
<keyword evidence="2 3" id="KW-0129">CBS domain</keyword>
<protein>
    <submittedName>
        <fullName evidence="5">HlyC/CorC family transporter</fullName>
    </submittedName>
</protein>
<dbReference type="SUPFAM" id="SSF56176">
    <property type="entry name" value="FAD-binding/transporter-associated domain-like"/>
    <property type="match status" value="1"/>
</dbReference>
<dbReference type="InterPro" id="IPR005170">
    <property type="entry name" value="Transptr-assoc_dom"/>
</dbReference>